<dbReference type="SUPFAM" id="SSF46894">
    <property type="entry name" value="C-terminal effector domain of the bipartite response regulators"/>
    <property type="match status" value="1"/>
</dbReference>
<dbReference type="EMBL" id="CP003169">
    <property type="protein sequence ID" value="AEV71832.1"/>
    <property type="molecule type" value="Genomic_DNA"/>
</dbReference>
<keyword evidence="2" id="KW-0597">Phosphoprotein</keyword>
<dbReference type="Pfam" id="PF00498">
    <property type="entry name" value="FHA"/>
    <property type="match status" value="1"/>
</dbReference>
<organism evidence="9 10">
    <name type="scientific">Mycolicibacterium rhodesiae (strain NBB3)</name>
    <name type="common">Mycobacterium rhodesiae</name>
    <dbReference type="NCBI Taxonomy" id="710685"/>
    <lineage>
        <taxon>Bacteria</taxon>
        <taxon>Bacillati</taxon>
        <taxon>Actinomycetota</taxon>
        <taxon>Actinomycetes</taxon>
        <taxon>Mycobacteriales</taxon>
        <taxon>Mycobacteriaceae</taxon>
        <taxon>Mycolicibacterium</taxon>
    </lineage>
</organism>
<evidence type="ECO:0000259" key="8">
    <source>
        <dbReference type="PROSITE" id="PS51755"/>
    </source>
</evidence>
<dbReference type="GO" id="GO:0000160">
    <property type="term" value="P:phosphorelay signal transduction system"/>
    <property type="evidence" value="ECO:0007669"/>
    <property type="project" value="InterPro"/>
</dbReference>
<evidence type="ECO:0000313" key="9">
    <source>
        <dbReference type="EMBL" id="AEV71832.1"/>
    </source>
</evidence>
<dbReference type="PANTHER" id="PTHR35807:SF1">
    <property type="entry name" value="TRANSCRIPTIONAL REGULATOR REDD"/>
    <property type="match status" value="1"/>
</dbReference>
<dbReference type="Gene3D" id="1.25.40.10">
    <property type="entry name" value="Tetratricopeptide repeat domain"/>
    <property type="match status" value="1"/>
</dbReference>
<evidence type="ECO:0000256" key="5">
    <source>
        <dbReference type="ARBA" id="ARBA00023163"/>
    </source>
</evidence>
<dbReference type="KEGG" id="mrh:MycrhN_1209"/>
<dbReference type="InterPro" id="IPR005158">
    <property type="entry name" value="BTAD"/>
</dbReference>
<dbReference type="FunFam" id="1.10.10.10:FF:000528">
    <property type="entry name" value="Transcriptional regulatory protein EmbR"/>
    <property type="match status" value="1"/>
</dbReference>
<dbReference type="SMART" id="SM00862">
    <property type="entry name" value="Trans_reg_C"/>
    <property type="match status" value="1"/>
</dbReference>
<dbReference type="InterPro" id="IPR051677">
    <property type="entry name" value="AfsR-DnrI-RedD_regulator"/>
</dbReference>
<keyword evidence="3" id="KW-0805">Transcription regulation</keyword>
<dbReference type="GO" id="GO:0006355">
    <property type="term" value="P:regulation of DNA-templated transcription"/>
    <property type="evidence" value="ECO:0007669"/>
    <property type="project" value="InterPro"/>
</dbReference>
<dbReference type="STRING" id="710685.MycrhN_1209"/>
<dbReference type="InterPro" id="IPR008984">
    <property type="entry name" value="SMAD_FHA_dom_sf"/>
</dbReference>
<dbReference type="CDD" id="cd15831">
    <property type="entry name" value="BTAD"/>
    <property type="match status" value="1"/>
</dbReference>
<evidence type="ECO:0000256" key="1">
    <source>
        <dbReference type="ARBA" id="ARBA00005820"/>
    </source>
</evidence>
<dbReference type="RefSeq" id="WP_014209647.1">
    <property type="nucleotide sequence ID" value="NC_016604.1"/>
</dbReference>
<dbReference type="Gene3D" id="2.60.200.20">
    <property type="match status" value="1"/>
</dbReference>
<dbReference type="PANTHER" id="PTHR35807">
    <property type="entry name" value="TRANSCRIPTIONAL REGULATOR REDD-RELATED"/>
    <property type="match status" value="1"/>
</dbReference>
<dbReference type="InterPro" id="IPR036388">
    <property type="entry name" value="WH-like_DNA-bd_sf"/>
</dbReference>
<dbReference type="InterPro" id="IPR000253">
    <property type="entry name" value="FHA_dom"/>
</dbReference>
<keyword evidence="5" id="KW-0804">Transcription</keyword>
<evidence type="ECO:0000256" key="6">
    <source>
        <dbReference type="PROSITE-ProRule" id="PRU01091"/>
    </source>
</evidence>
<dbReference type="SMART" id="SM01043">
    <property type="entry name" value="BTAD"/>
    <property type="match status" value="1"/>
</dbReference>
<keyword evidence="4 6" id="KW-0238">DNA-binding</keyword>
<evidence type="ECO:0000256" key="2">
    <source>
        <dbReference type="ARBA" id="ARBA00022553"/>
    </source>
</evidence>
<dbReference type="Pfam" id="PF03704">
    <property type="entry name" value="BTAD"/>
    <property type="match status" value="1"/>
</dbReference>
<dbReference type="HOGENOM" id="CLU_004665_0_3_11"/>
<comment type="similarity">
    <text evidence="1">Belongs to the AfsR/DnrI/RedD regulatory family.</text>
</comment>
<dbReference type="InterPro" id="IPR001867">
    <property type="entry name" value="OmpR/PhoB-type_DNA-bd"/>
</dbReference>
<dbReference type="eggNOG" id="COG3629">
    <property type="taxonomic scope" value="Bacteria"/>
</dbReference>
<dbReference type="InterPro" id="IPR011990">
    <property type="entry name" value="TPR-like_helical_dom_sf"/>
</dbReference>
<dbReference type="CDD" id="cd00060">
    <property type="entry name" value="FHA"/>
    <property type="match status" value="1"/>
</dbReference>
<dbReference type="Proteomes" id="UP000005442">
    <property type="component" value="Chromosome"/>
</dbReference>
<dbReference type="GO" id="GO:0003677">
    <property type="term" value="F:DNA binding"/>
    <property type="evidence" value="ECO:0007669"/>
    <property type="project" value="UniProtKB-UniRule"/>
</dbReference>
<evidence type="ECO:0000256" key="4">
    <source>
        <dbReference type="ARBA" id="ARBA00023125"/>
    </source>
</evidence>
<dbReference type="PATRIC" id="fig|710685.3.peg.1217"/>
<name>G8RW91_MYCRN</name>
<evidence type="ECO:0000259" key="7">
    <source>
        <dbReference type="PROSITE" id="PS50006"/>
    </source>
</evidence>
<reference evidence="9 10" key="1">
    <citation type="submission" date="2011-12" db="EMBL/GenBank/DDBJ databases">
        <title>Complete sequence of Mycobacterium rhodesiae NBB3.</title>
        <authorList>
            <consortium name="US DOE Joint Genome Institute"/>
            <person name="Lucas S."/>
            <person name="Han J."/>
            <person name="Lapidus A."/>
            <person name="Cheng J.-F."/>
            <person name="Goodwin L."/>
            <person name="Pitluck S."/>
            <person name="Peters L."/>
            <person name="Mikhailova N."/>
            <person name="Gu W."/>
            <person name="Detter J.C."/>
            <person name="Han C."/>
            <person name="Tapia R."/>
            <person name="Land M."/>
            <person name="Hauser L."/>
            <person name="Kyrpides N."/>
            <person name="Ivanova N."/>
            <person name="Pagani I."/>
            <person name="Mattes T."/>
            <person name="Holmes A."/>
            <person name="Rutledge P."/>
            <person name="Paulsen I."/>
            <person name="Coleman N."/>
            <person name="Woyke T."/>
        </authorList>
    </citation>
    <scope>NUCLEOTIDE SEQUENCE [LARGE SCALE GENOMIC DNA]</scope>
    <source>
        <strain evidence="9 10">NBB3</strain>
    </source>
</reference>
<dbReference type="eggNOG" id="COG1716">
    <property type="taxonomic scope" value="Bacteria"/>
</dbReference>
<evidence type="ECO:0000313" key="10">
    <source>
        <dbReference type="Proteomes" id="UP000005442"/>
    </source>
</evidence>
<protein>
    <submittedName>
        <fullName evidence="9">DNA-binding transcriptional activator of the SARP family</fullName>
    </submittedName>
</protein>
<dbReference type="AlphaFoldDB" id="G8RW91"/>
<accession>G8RW91</accession>
<dbReference type="FunFam" id="1.25.40.10:FF:000222">
    <property type="entry name" value="SARP family transcriptional regulator"/>
    <property type="match status" value="1"/>
</dbReference>
<feature type="DNA-binding region" description="OmpR/PhoB-type" evidence="6">
    <location>
        <begin position="1"/>
        <end position="100"/>
    </location>
</feature>
<dbReference type="Gene3D" id="1.10.10.10">
    <property type="entry name" value="Winged helix-like DNA-binding domain superfamily/Winged helix DNA-binding domain"/>
    <property type="match status" value="1"/>
</dbReference>
<dbReference type="PROSITE" id="PS50006">
    <property type="entry name" value="FHA_DOMAIN"/>
    <property type="match status" value="1"/>
</dbReference>
<dbReference type="OrthoDB" id="4336084at2"/>
<proteinExistence type="inferred from homology"/>
<gene>
    <name evidence="9" type="ordered locus">MycrhN_1209</name>
</gene>
<keyword evidence="10" id="KW-1185">Reference proteome</keyword>
<dbReference type="PROSITE" id="PS51755">
    <property type="entry name" value="OMPR_PHOB"/>
    <property type="match status" value="1"/>
</dbReference>
<dbReference type="InterPro" id="IPR016032">
    <property type="entry name" value="Sig_transdc_resp-reg_C-effctor"/>
</dbReference>
<dbReference type="SMART" id="SM00240">
    <property type="entry name" value="FHA"/>
    <property type="match status" value="1"/>
</dbReference>
<dbReference type="Pfam" id="PF00486">
    <property type="entry name" value="Trans_reg_C"/>
    <property type="match status" value="1"/>
</dbReference>
<dbReference type="SUPFAM" id="SSF49879">
    <property type="entry name" value="SMAD/FHA domain"/>
    <property type="match status" value="1"/>
</dbReference>
<evidence type="ECO:0000256" key="3">
    <source>
        <dbReference type="ARBA" id="ARBA00023015"/>
    </source>
</evidence>
<feature type="domain" description="OmpR/PhoB-type" evidence="8">
    <location>
        <begin position="1"/>
        <end position="100"/>
    </location>
</feature>
<sequence length="378" mass="41808">MPQRGPGFGLLGPLQLSVDGTVVPIGTPKQRAVLAFLVMNRNRPMAADSVINAVWGEDAPSEARASLHAYVSNLRRLLTTAGVDGKNMLEKVSPGYRLNVEEMEVDLGRFIHEKNKGVQAATEGRYNDASRHYTTALAQWRGDVLEDLRAFDFVSVFATAMAEDRIATHIALAESEIACGRAKNMISDMERLVSDHPFREPAWEQLMIAYYLSARQSDALDAYRRLKTILADELGIDPSPPLRQLHERILRQEPMDPAPQSENTITRTFISLANQSAINTGKSRAQLRSAATGECFPVKGTATRIGRRSDNDIVLNDPRVSRHHAVIIDTGTSFMLIDARSANGVELNHSRVRGSGPLVDGCHVRIGELDFRFEIEAR</sequence>
<feature type="domain" description="FHA" evidence="7">
    <location>
        <begin position="303"/>
        <end position="352"/>
    </location>
</feature>
<dbReference type="SUPFAM" id="SSF48452">
    <property type="entry name" value="TPR-like"/>
    <property type="match status" value="1"/>
</dbReference>